<dbReference type="PANTHER" id="PTHR46481:SF10">
    <property type="entry name" value="ZINC FINGER BED DOMAIN-CONTAINING PROTEIN 39"/>
    <property type="match status" value="1"/>
</dbReference>
<evidence type="ECO:0000256" key="2">
    <source>
        <dbReference type="ARBA" id="ARBA00022723"/>
    </source>
</evidence>
<proteinExistence type="predicted"/>
<dbReference type="InterPro" id="IPR012337">
    <property type="entry name" value="RNaseH-like_sf"/>
</dbReference>
<keyword evidence="10" id="KW-1185">Reference proteome</keyword>
<evidence type="ECO:0000256" key="5">
    <source>
        <dbReference type="ARBA" id="ARBA00023015"/>
    </source>
</evidence>
<dbReference type="GO" id="GO:0008270">
    <property type="term" value="F:zinc ion binding"/>
    <property type="evidence" value="ECO:0007669"/>
    <property type="project" value="UniProtKB-KW"/>
</dbReference>
<dbReference type="GO" id="GO:0005634">
    <property type="term" value="C:nucleus"/>
    <property type="evidence" value="ECO:0007669"/>
    <property type="project" value="UniProtKB-SubCell"/>
</dbReference>
<dbReference type="Pfam" id="PF02892">
    <property type="entry name" value="zf-BED"/>
    <property type="match status" value="1"/>
</dbReference>
<dbReference type="Gene3D" id="1.10.10.1070">
    <property type="entry name" value="Zinc finger, BED domain-containing"/>
    <property type="match status" value="1"/>
</dbReference>
<evidence type="ECO:0000256" key="6">
    <source>
        <dbReference type="ARBA" id="ARBA00023163"/>
    </source>
</evidence>
<dbReference type="InterPro" id="IPR036236">
    <property type="entry name" value="Znf_C2H2_sf"/>
</dbReference>
<protein>
    <submittedName>
        <fullName evidence="9">Zinc finger BED domain-containing protein 1</fullName>
    </submittedName>
</protein>
<dbReference type="GO" id="GO:0009791">
    <property type="term" value="P:post-embryonic development"/>
    <property type="evidence" value="ECO:0007669"/>
    <property type="project" value="UniProtKB-ARBA"/>
</dbReference>
<keyword evidence="3" id="KW-0863">Zinc-finger</keyword>
<evidence type="ECO:0000313" key="10">
    <source>
        <dbReference type="Proteomes" id="UP000281406"/>
    </source>
</evidence>
<comment type="subcellular location">
    <subcellularLocation>
        <location evidence="1">Nucleus</location>
    </subcellularLocation>
</comment>
<dbReference type="InterPro" id="IPR052035">
    <property type="entry name" value="ZnF_BED_domain_contain"/>
</dbReference>
<dbReference type="PANTHER" id="PTHR46481">
    <property type="entry name" value="ZINC FINGER BED DOMAIN-CONTAINING PROTEIN 4"/>
    <property type="match status" value="1"/>
</dbReference>
<evidence type="ECO:0000313" key="9">
    <source>
        <dbReference type="EMBL" id="ROI73790.1"/>
    </source>
</evidence>
<feature type="domain" description="BED-type" evidence="8">
    <location>
        <begin position="16"/>
        <end position="51"/>
    </location>
</feature>
<keyword evidence="2" id="KW-0479">Metal-binding</keyword>
<evidence type="ECO:0000256" key="7">
    <source>
        <dbReference type="ARBA" id="ARBA00023242"/>
    </source>
</evidence>
<dbReference type="SUPFAM" id="SSF53098">
    <property type="entry name" value="Ribonuclease H-like"/>
    <property type="match status" value="1"/>
</dbReference>
<evidence type="ECO:0000256" key="3">
    <source>
        <dbReference type="ARBA" id="ARBA00022771"/>
    </source>
</evidence>
<accession>A0A3N0XM84</accession>
<keyword evidence="7" id="KW-0539">Nucleus</keyword>
<sequence length="371" mass="42481">MSINGRECLKFGIITFLKKEENKVQCVYCKVDLAYHSSTTSMIQHLNRKHPLHAVSPSVAETSTSQRSMDSFVRPAQSCTVQEAAIFTESILNMLVTDMRPLSMVEDKGFRDMISTFNPKYNLPSRTYFTQLMEKKHRDITEKLKRQLSMTMGPMWWQQQEFLERGMGGLLCLVEHFKKSELACTKLKEKQQQMGKPPLMLIQDVSTRWNSTYHMLSRLLEQRWPVTAALSDPAVNPRGKHHYLDLKPEQWHISEELTQVLGPFEGATGVLSGEQYVTLSALPQLVQNLKKSTLTAEPESAPVKAFQASAAEQITERWQGLYSDSMMPFGFPGMTRVIYFYGRAYLEFLRKSALWLSNGEAFTTDNRTVQL</sequence>
<dbReference type="OrthoDB" id="1607513at2759"/>
<organism evidence="9 10">
    <name type="scientific">Anabarilius grahami</name>
    <name type="common">Kanglang fish</name>
    <name type="synonym">Barilius grahami</name>
    <dbReference type="NCBI Taxonomy" id="495550"/>
    <lineage>
        <taxon>Eukaryota</taxon>
        <taxon>Metazoa</taxon>
        <taxon>Chordata</taxon>
        <taxon>Craniata</taxon>
        <taxon>Vertebrata</taxon>
        <taxon>Euteleostomi</taxon>
        <taxon>Actinopterygii</taxon>
        <taxon>Neopterygii</taxon>
        <taxon>Teleostei</taxon>
        <taxon>Ostariophysi</taxon>
        <taxon>Cypriniformes</taxon>
        <taxon>Xenocyprididae</taxon>
        <taxon>Xenocypridinae</taxon>
        <taxon>Xenocypridinae incertae sedis</taxon>
        <taxon>Anabarilius</taxon>
    </lineage>
</organism>
<dbReference type="AlphaFoldDB" id="A0A3N0XM84"/>
<gene>
    <name evidence="9" type="ORF">DPX16_22901</name>
</gene>
<evidence type="ECO:0000256" key="4">
    <source>
        <dbReference type="ARBA" id="ARBA00022833"/>
    </source>
</evidence>
<keyword evidence="5" id="KW-0805">Transcription regulation</keyword>
<reference evidence="9 10" key="1">
    <citation type="submission" date="2018-10" db="EMBL/GenBank/DDBJ databases">
        <title>Genome assembly for a Yunnan-Guizhou Plateau 3E fish, Anabarilius grahami (Regan), and its evolutionary and genetic applications.</title>
        <authorList>
            <person name="Jiang W."/>
        </authorList>
    </citation>
    <scope>NUCLEOTIDE SEQUENCE [LARGE SCALE GENOMIC DNA]</scope>
    <source>
        <strain evidence="9">AG-KIZ</strain>
        <tissue evidence="9">Muscle</tissue>
    </source>
</reference>
<dbReference type="SUPFAM" id="SSF57667">
    <property type="entry name" value="beta-beta-alpha zinc fingers"/>
    <property type="match status" value="1"/>
</dbReference>
<keyword evidence="6" id="KW-0804">Transcription</keyword>
<name>A0A3N0XM84_ANAGA</name>
<dbReference type="InterPro" id="IPR003656">
    <property type="entry name" value="Znf_BED"/>
</dbReference>
<dbReference type="SUPFAM" id="SSF140996">
    <property type="entry name" value="Hermes dimerisation domain"/>
    <property type="match status" value="1"/>
</dbReference>
<dbReference type="GO" id="GO:0003677">
    <property type="term" value="F:DNA binding"/>
    <property type="evidence" value="ECO:0007669"/>
    <property type="project" value="InterPro"/>
</dbReference>
<dbReference type="Proteomes" id="UP000281406">
    <property type="component" value="Unassembled WGS sequence"/>
</dbReference>
<evidence type="ECO:0000256" key="1">
    <source>
        <dbReference type="ARBA" id="ARBA00004123"/>
    </source>
</evidence>
<dbReference type="EMBL" id="RJVU01069169">
    <property type="protein sequence ID" value="ROI73790.1"/>
    <property type="molecule type" value="Genomic_DNA"/>
</dbReference>
<keyword evidence="4" id="KW-0862">Zinc</keyword>
<comment type="caution">
    <text evidence="9">The sequence shown here is derived from an EMBL/GenBank/DDBJ whole genome shotgun (WGS) entry which is preliminary data.</text>
</comment>
<evidence type="ECO:0000259" key="8">
    <source>
        <dbReference type="Pfam" id="PF02892"/>
    </source>
</evidence>